<dbReference type="RefSeq" id="WP_380027384.1">
    <property type="nucleotide sequence ID" value="NZ_JBHSHC010000119.1"/>
</dbReference>
<proteinExistence type="predicted"/>
<feature type="transmembrane region" description="Helical" evidence="6">
    <location>
        <begin position="171"/>
        <end position="191"/>
    </location>
</feature>
<dbReference type="InterPro" id="IPR009051">
    <property type="entry name" value="Helical_ferredxn"/>
</dbReference>
<comment type="caution">
    <text evidence="8">The sequence shown here is derived from an EMBL/GenBank/DDBJ whole genome shotgun (WGS) entry which is preliminary data.</text>
</comment>
<dbReference type="InterPro" id="IPR051460">
    <property type="entry name" value="HdrC_iron-sulfur_subunit"/>
</dbReference>
<dbReference type="Gene3D" id="1.20.950.20">
    <property type="entry name" value="Transmembrane di-heme cytochromes, Chain C"/>
    <property type="match status" value="1"/>
</dbReference>
<dbReference type="PANTHER" id="PTHR43255:SF1">
    <property type="entry name" value="IRON-SULFUR-BINDING OXIDOREDUCTASE FADF-RELATED"/>
    <property type="match status" value="1"/>
</dbReference>
<dbReference type="InterPro" id="IPR004017">
    <property type="entry name" value="Cys_rich_dom"/>
</dbReference>
<sequence length="720" mass="81927">MNVASILFLFSFLAVLGYSLYAFWKVMSARYRFIQLGNPEPIGDWNQRIRVAVRQVFGHSKIFKDRKSGLAHLVIFYGFIILQFGALEIIVKGFIPGFHWPLGPFHPWFGLSQEITVAAIFLSVGYAAYRRFGEKLRRLKRGEKTTILYWFIFTLMLSVVLTLAFEKIWLGHGASVYSPFSSFIAGFFAGIGSSAAYWLFYVFWWAHLLILLAFLLYVPQSKHAHLLFAPFNILLSNMGPPSKPSVLDFSDETVEEFGVNKVEDFTKGQLLDLYACVECGRCTNMCPASNTGKMLSPMHLMTKIRDHLNEKAEAMLGLSPWAPGRIMTAPAGMVHVMTEVPFAHGEPEGFEPSPHLHTDITPTMHRQEATWQVQERDINEISLIGDVISDQELWACTTCRNCEDQCPVGNEHLGLIYGMRRHLVMTQGSMPAEVTRTLNNIERQGNPWGINRNDRVKWRNEFPDLTIPTVDEVDTFEYLFWVGSMGSYDNRNRKVIQSFVKIMNEAGISFAILGNEEMNSGDTARRVGNEFLFQELAQQNIEIFKEYGVKKIVTCDPHAFNSFKNDYPDFGLEAEVYHHTQLVDRWIKEERIKLGNRVEERVVYHDSCYLGRYNGIYDAPRNILNAIPGVELVEMERNKEDSMCCGAGGGRMWIEEHEGVRVNAKRVEQALDGKPSVIGSNCPYCLIMMGDGIKQFDADEQVRALDLAELVEMSLIKKST</sequence>
<dbReference type="InterPro" id="IPR017900">
    <property type="entry name" value="4Fe4S_Fe_S_CS"/>
</dbReference>
<feature type="domain" description="4Fe-4S ferredoxin-type" evidence="7">
    <location>
        <begin position="385"/>
        <end position="416"/>
    </location>
</feature>
<gene>
    <name evidence="8" type="ORF">ACFO8Q_17710</name>
</gene>
<evidence type="ECO:0000313" key="8">
    <source>
        <dbReference type="EMBL" id="MFC4769171.1"/>
    </source>
</evidence>
<evidence type="ECO:0000313" key="9">
    <source>
        <dbReference type="Proteomes" id="UP001596002"/>
    </source>
</evidence>
<feature type="transmembrane region" description="Helical" evidence="6">
    <location>
        <begin position="70"/>
        <end position="95"/>
    </location>
</feature>
<dbReference type="SUPFAM" id="SSF46548">
    <property type="entry name" value="alpha-helical ferredoxin"/>
    <property type="match status" value="1"/>
</dbReference>
<keyword evidence="6" id="KW-0812">Transmembrane</keyword>
<dbReference type="PANTHER" id="PTHR43255">
    <property type="entry name" value="IRON-SULFUR-BINDING OXIDOREDUCTASE FADF-RELATED-RELATED"/>
    <property type="match status" value="1"/>
</dbReference>
<evidence type="ECO:0000256" key="1">
    <source>
        <dbReference type="ARBA" id="ARBA00022485"/>
    </source>
</evidence>
<name>A0ABV9Q3U5_9BACL</name>
<feature type="transmembrane region" description="Helical" evidence="6">
    <location>
        <begin position="147"/>
        <end position="165"/>
    </location>
</feature>
<feature type="domain" description="4Fe-4S ferredoxin-type" evidence="7">
    <location>
        <begin position="267"/>
        <end position="297"/>
    </location>
</feature>
<dbReference type="EMBL" id="JBHSHC010000119">
    <property type="protein sequence ID" value="MFC4769171.1"/>
    <property type="molecule type" value="Genomic_DNA"/>
</dbReference>
<dbReference type="Proteomes" id="UP001596002">
    <property type="component" value="Unassembled WGS sequence"/>
</dbReference>
<keyword evidence="1" id="KW-0004">4Fe-4S</keyword>
<feature type="transmembrane region" description="Helical" evidence="6">
    <location>
        <begin position="198"/>
        <end position="218"/>
    </location>
</feature>
<keyword evidence="9" id="KW-1185">Reference proteome</keyword>
<evidence type="ECO:0000256" key="3">
    <source>
        <dbReference type="ARBA" id="ARBA00023002"/>
    </source>
</evidence>
<keyword evidence="6" id="KW-0472">Membrane</keyword>
<dbReference type="Pfam" id="PF02754">
    <property type="entry name" value="CCG"/>
    <property type="match status" value="2"/>
</dbReference>
<organism evidence="8 9">
    <name type="scientific">Effusibacillus consociatus</name>
    <dbReference type="NCBI Taxonomy" id="1117041"/>
    <lineage>
        <taxon>Bacteria</taxon>
        <taxon>Bacillati</taxon>
        <taxon>Bacillota</taxon>
        <taxon>Bacilli</taxon>
        <taxon>Bacillales</taxon>
        <taxon>Alicyclobacillaceae</taxon>
        <taxon>Effusibacillus</taxon>
    </lineage>
</organism>
<evidence type="ECO:0000256" key="4">
    <source>
        <dbReference type="ARBA" id="ARBA00023004"/>
    </source>
</evidence>
<evidence type="ECO:0000256" key="5">
    <source>
        <dbReference type="ARBA" id="ARBA00023014"/>
    </source>
</evidence>
<reference evidence="9" key="1">
    <citation type="journal article" date="2019" name="Int. J. Syst. Evol. Microbiol.">
        <title>The Global Catalogue of Microorganisms (GCM) 10K type strain sequencing project: providing services to taxonomists for standard genome sequencing and annotation.</title>
        <authorList>
            <consortium name="The Broad Institute Genomics Platform"/>
            <consortium name="The Broad Institute Genome Sequencing Center for Infectious Disease"/>
            <person name="Wu L."/>
            <person name="Ma J."/>
        </authorList>
    </citation>
    <scope>NUCLEOTIDE SEQUENCE [LARGE SCALE GENOMIC DNA]</scope>
    <source>
        <strain evidence="9">WYCCWR 12678</strain>
    </source>
</reference>
<dbReference type="Gene3D" id="1.10.1060.10">
    <property type="entry name" value="Alpha-helical ferredoxin"/>
    <property type="match status" value="2"/>
</dbReference>
<keyword evidence="6" id="KW-1133">Transmembrane helix</keyword>
<keyword evidence="2" id="KW-0479">Metal-binding</keyword>
<keyword evidence="5" id="KW-0411">Iron-sulfur</keyword>
<dbReference type="PROSITE" id="PS51379">
    <property type="entry name" value="4FE4S_FER_2"/>
    <property type="match status" value="2"/>
</dbReference>
<keyword evidence="4" id="KW-0408">Iron</keyword>
<feature type="transmembrane region" description="Helical" evidence="6">
    <location>
        <begin position="107"/>
        <end position="127"/>
    </location>
</feature>
<feature type="transmembrane region" description="Helical" evidence="6">
    <location>
        <begin position="6"/>
        <end position="24"/>
    </location>
</feature>
<dbReference type="InterPro" id="IPR017896">
    <property type="entry name" value="4Fe4S_Fe-S-bd"/>
</dbReference>
<accession>A0ABV9Q3U5</accession>
<evidence type="ECO:0000256" key="6">
    <source>
        <dbReference type="SAM" id="Phobius"/>
    </source>
</evidence>
<evidence type="ECO:0000256" key="2">
    <source>
        <dbReference type="ARBA" id="ARBA00022723"/>
    </source>
</evidence>
<dbReference type="InterPro" id="IPR036197">
    <property type="entry name" value="NarG-like_sf"/>
</dbReference>
<dbReference type="SUPFAM" id="SSF103501">
    <property type="entry name" value="Respiratory nitrate reductase 1 gamma chain"/>
    <property type="match status" value="1"/>
</dbReference>
<dbReference type="PROSITE" id="PS00198">
    <property type="entry name" value="4FE4S_FER_1"/>
    <property type="match status" value="1"/>
</dbReference>
<protein>
    <submittedName>
        <fullName evidence="8">Heterodisulfide reductase-related iron-sulfur binding cluster</fullName>
    </submittedName>
</protein>
<evidence type="ECO:0000259" key="7">
    <source>
        <dbReference type="PROSITE" id="PS51379"/>
    </source>
</evidence>
<keyword evidence="3" id="KW-0560">Oxidoreductase</keyword>